<evidence type="ECO:0000313" key="3">
    <source>
        <dbReference type="Proteomes" id="UP000236232"/>
    </source>
</evidence>
<gene>
    <name evidence="2" type="ORF">CCU68_29745</name>
</gene>
<sequence>MRLCFFSGLDRIEIRDRTETGPARSGSRNGADGGDAPATKIDLRETWQVESFVRRYFQGPGEVHRVRTLLSGQLPVTHFMADEEVLRQLSRRLQSGTLCAYLLARQPTAPIRQPGSAAGAAARPPAPRPTGPAPVPRTQIELATVVPVSRESVDAAQDVEAAMLEEAARSATPFCEECERARLQRLEQGQG</sequence>
<feature type="region of interest" description="Disordered" evidence="1">
    <location>
        <begin position="111"/>
        <end position="136"/>
    </location>
</feature>
<keyword evidence="3" id="KW-1185">Reference proteome</keyword>
<proteinExistence type="predicted"/>
<organism evidence="2 3">
    <name type="scientific">Pseudomonas gingeri NCPPB 3146 = LMG 5327</name>
    <dbReference type="NCBI Taxonomy" id="707248"/>
    <lineage>
        <taxon>Bacteria</taxon>
        <taxon>Pseudomonadati</taxon>
        <taxon>Pseudomonadota</taxon>
        <taxon>Gammaproteobacteria</taxon>
        <taxon>Pseudomonadales</taxon>
        <taxon>Pseudomonadaceae</taxon>
        <taxon>Pseudomonas</taxon>
    </lineage>
</organism>
<accession>A0ABX4XV55</accession>
<reference evidence="2 3" key="1">
    <citation type="submission" date="2018-01" db="EMBL/GenBank/DDBJ databases">
        <title>Draft Genome Sequence of Pseudomonas gingeri NCPPB 3146 (LMG 5327), a White Line Reaction Producer.</title>
        <authorList>
            <person name="Rokni-Zadeh H."/>
            <person name="Bahrami T."/>
            <person name="Zarvandi S."/>
            <person name="Changi-Ashtiani M."/>
            <person name="De Mot R."/>
        </authorList>
    </citation>
    <scope>NUCLEOTIDE SEQUENCE [LARGE SCALE GENOMIC DNA]</scope>
    <source>
        <strain evidence="3">NCPPB 3146 \ LMG 5327</strain>
    </source>
</reference>
<feature type="compositionally biased region" description="Low complexity" evidence="1">
    <location>
        <begin position="114"/>
        <end position="123"/>
    </location>
</feature>
<evidence type="ECO:0000313" key="2">
    <source>
        <dbReference type="EMBL" id="PNQ88847.1"/>
    </source>
</evidence>
<name>A0ABX4XV55_9PSED</name>
<comment type="caution">
    <text evidence="2">The sequence shown here is derived from an EMBL/GenBank/DDBJ whole genome shotgun (WGS) entry which is preliminary data.</text>
</comment>
<dbReference type="Proteomes" id="UP000236232">
    <property type="component" value="Unassembled WGS sequence"/>
</dbReference>
<evidence type="ECO:0000256" key="1">
    <source>
        <dbReference type="SAM" id="MobiDB-lite"/>
    </source>
</evidence>
<feature type="region of interest" description="Disordered" evidence="1">
    <location>
        <begin position="16"/>
        <end position="39"/>
    </location>
</feature>
<feature type="compositionally biased region" description="Pro residues" evidence="1">
    <location>
        <begin position="124"/>
        <end position="135"/>
    </location>
</feature>
<protein>
    <submittedName>
        <fullName evidence="2">Uncharacterized protein</fullName>
    </submittedName>
</protein>
<dbReference type="EMBL" id="POWE01000169">
    <property type="protein sequence ID" value="PNQ88847.1"/>
    <property type="molecule type" value="Genomic_DNA"/>
</dbReference>